<evidence type="ECO:0000313" key="2">
    <source>
        <dbReference type="Proteomes" id="UP001066276"/>
    </source>
</evidence>
<evidence type="ECO:0000313" key="1">
    <source>
        <dbReference type="EMBL" id="KAJ1134259.1"/>
    </source>
</evidence>
<keyword evidence="2" id="KW-1185">Reference proteome</keyword>
<name>A0AAV7Q3Y0_PLEWA</name>
<dbReference type="EMBL" id="JANPWB010000010">
    <property type="protein sequence ID" value="KAJ1134259.1"/>
    <property type="molecule type" value="Genomic_DNA"/>
</dbReference>
<dbReference type="AlphaFoldDB" id="A0AAV7Q3Y0"/>
<gene>
    <name evidence="1" type="ORF">NDU88_000713</name>
</gene>
<reference evidence="1" key="1">
    <citation type="journal article" date="2022" name="bioRxiv">
        <title>Sequencing and chromosome-scale assembly of the giantPleurodeles waltlgenome.</title>
        <authorList>
            <person name="Brown T."/>
            <person name="Elewa A."/>
            <person name="Iarovenko S."/>
            <person name="Subramanian E."/>
            <person name="Araus A.J."/>
            <person name="Petzold A."/>
            <person name="Susuki M."/>
            <person name="Suzuki K.-i.T."/>
            <person name="Hayashi T."/>
            <person name="Toyoda A."/>
            <person name="Oliveira C."/>
            <person name="Osipova E."/>
            <person name="Leigh N.D."/>
            <person name="Simon A."/>
            <person name="Yun M.H."/>
        </authorList>
    </citation>
    <scope>NUCLEOTIDE SEQUENCE</scope>
    <source>
        <strain evidence="1">20211129_DDA</strain>
        <tissue evidence="1">Liver</tissue>
    </source>
</reference>
<dbReference type="Proteomes" id="UP001066276">
    <property type="component" value="Chromosome 6"/>
</dbReference>
<protein>
    <submittedName>
        <fullName evidence="1">Uncharacterized protein</fullName>
    </submittedName>
</protein>
<comment type="caution">
    <text evidence="1">The sequence shown here is derived from an EMBL/GenBank/DDBJ whole genome shotgun (WGS) entry which is preliminary data.</text>
</comment>
<accession>A0AAV7Q3Y0</accession>
<organism evidence="1 2">
    <name type="scientific">Pleurodeles waltl</name>
    <name type="common">Iberian ribbed newt</name>
    <dbReference type="NCBI Taxonomy" id="8319"/>
    <lineage>
        <taxon>Eukaryota</taxon>
        <taxon>Metazoa</taxon>
        <taxon>Chordata</taxon>
        <taxon>Craniata</taxon>
        <taxon>Vertebrata</taxon>
        <taxon>Euteleostomi</taxon>
        <taxon>Amphibia</taxon>
        <taxon>Batrachia</taxon>
        <taxon>Caudata</taxon>
        <taxon>Salamandroidea</taxon>
        <taxon>Salamandridae</taxon>
        <taxon>Pleurodelinae</taxon>
        <taxon>Pleurodeles</taxon>
    </lineage>
</organism>
<proteinExistence type="predicted"/>
<sequence>MQNPDNVDPWDLKVMALEKEETSKMHRYHLRHGNVRSSLIYRGRCREVRGAADWRDLAPAFWARTLEVSGAAVPPCCTAVWAAGVAELVVWPGGRTQRRLDSGGDRIVARAWRHGGGGREDWSKNWHGGALTGCRWYSGLPGVGHLRDS</sequence>